<dbReference type="eggNOG" id="COG1216">
    <property type="taxonomic scope" value="Bacteria"/>
</dbReference>
<evidence type="ECO:0000256" key="1">
    <source>
        <dbReference type="SAM" id="Phobius"/>
    </source>
</evidence>
<dbReference type="CAZy" id="GT2">
    <property type="family name" value="Glycosyltransferase Family 2"/>
</dbReference>
<evidence type="ECO:0000313" key="3">
    <source>
        <dbReference type="EMBL" id="ABE55931.1"/>
    </source>
</evidence>
<dbReference type="RefSeq" id="WP_011497082.1">
    <property type="nucleotide sequence ID" value="NC_007954.1"/>
</dbReference>
<keyword evidence="3" id="KW-0808">Transferase</keyword>
<dbReference type="KEGG" id="sdn:Sden_2652"/>
<feature type="transmembrane region" description="Helical" evidence="1">
    <location>
        <begin position="264"/>
        <end position="285"/>
    </location>
</feature>
<dbReference type="InterPro" id="IPR029044">
    <property type="entry name" value="Nucleotide-diphossugar_trans"/>
</dbReference>
<evidence type="ECO:0000313" key="4">
    <source>
        <dbReference type="Proteomes" id="UP000001982"/>
    </source>
</evidence>
<gene>
    <name evidence="3" type="ordered locus">Sden_2652</name>
</gene>
<evidence type="ECO:0000259" key="2">
    <source>
        <dbReference type="Pfam" id="PF00535"/>
    </source>
</evidence>
<dbReference type="Pfam" id="PF00535">
    <property type="entry name" value="Glycos_transf_2"/>
    <property type="match status" value="1"/>
</dbReference>
<protein>
    <submittedName>
        <fullName evidence="3">Glycosyl transferase, family 2</fullName>
    </submittedName>
</protein>
<dbReference type="HOGENOM" id="CLU_025996_0_5_6"/>
<dbReference type="Proteomes" id="UP000001982">
    <property type="component" value="Chromosome"/>
</dbReference>
<keyword evidence="1" id="KW-1133">Transmembrane helix</keyword>
<feature type="domain" description="Glycosyltransferase 2-like" evidence="2">
    <location>
        <begin position="6"/>
        <end position="156"/>
    </location>
</feature>
<dbReference type="GO" id="GO:0016758">
    <property type="term" value="F:hexosyltransferase activity"/>
    <property type="evidence" value="ECO:0007669"/>
    <property type="project" value="UniProtKB-ARBA"/>
</dbReference>
<dbReference type="InterPro" id="IPR001173">
    <property type="entry name" value="Glyco_trans_2-like"/>
</dbReference>
<dbReference type="PANTHER" id="PTHR22916:SF3">
    <property type="entry name" value="UDP-GLCNAC:BETAGAL BETA-1,3-N-ACETYLGLUCOSAMINYLTRANSFERASE-LIKE PROTEIN 1"/>
    <property type="match status" value="1"/>
</dbReference>
<keyword evidence="1" id="KW-0812">Transmembrane</keyword>
<dbReference type="EMBL" id="CP000302">
    <property type="protein sequence ID" value="ABE55931.1"/>
    <property type="molecule type" value="Genomic_DNA"/>
</dbReference>
<proteinExistence type="predicted"/>
<organism evidence="3 4">
    <name type="scientific">Shewanella denitrificans (strain OS217 / ATCC BAA-1090 / DSM 15013)</name>
    <dbReference type="NCBI Taxonomy" id="318161"/>
    <lineage>
        <taxon>Bacteria</taxon>
        <taxon>Pseudomonadati</taxon>
        <taxon>Pseudomonadota</taxon>
        <taxon>Gammaproteobacteria</taxon>
        <taxon>Alteromonadales</taxon>
        <taxon>Shewanellaceae</taxon>
        <taxon>Shewanella</taxon>
    </lineage>
</organism>
<keyword evidence="1" id="KW-0472">Membrane</keyword>
<dbReference type="STRING" id="318161.Sden_2652"/>
<dbReference type="AlphaFoldDB" id="Q12KU5"/>
<reference evidence="3 4" key="1">
    <citation type="submission" date="2006-03" db="EMBL/GenBank/DDBJ databases">
        <title>Complete sequence of Shewanella denitrificans OS217.</title>
        <authorList>
            <consortium name="US DOE Joint Genome Institute"/>
            <person name="Copeland A."/>
            <person name="Lucas S."/>
            <person name="Lapidus A."/>
            <person name="Barry K."/>
            <person name="Detter J.C."/>
            <person name="Glavina del Rio T."/>
            <person name="Hammon N."/>
            <person name="Israni S."/>
            <person name="Dalin E."/>
            <person name="Tice H."/>
            <person name="Pitluck S."/>
            <person name="Brettin T."/>
            <person name="Bruce D."/>
            <person name="Han C."/>
            <person name="Tapia R."/>
            <person name="Gilna P."/>
            <person name="Kiss H."/>
            <person name="Schmutz J."/>
            <person name="Larimer F."/>
            <person name="Land M."/>
            <person name="Hauser L."/>
            <person name="Kyrpides N."/>
            <person name="Lykidis A."/>
            <person name="Richardson P."/>
        </authorList>
    </citation>
    <scope>NUCLEOTIDE SEQUENCE [LARGE SCALE GENOMIC DNA]</scope>
    <source>
        <strain evidence="4">OS217 / ATCC BAA-1090 / DSM 15013</strain>
    </source>
</reference>
<dbReference type="PANTHER" id="PTHR22916">
    <property type="entry name" value="GLYCOSYLTRANSFERASE"/>
    <property type="match status" value="1"/>
</dbReference>
<sequence length="290" mass="32392">MSPKISVIINCFNSDKYLFECVESVIAQTYTDFEVVFWDNQSTDTSASIVKSFNDNRIKYIFAPEHTPLGLARNLAAAEASGEWIAFLDADDLWCKDKLMMQMDLVKSSSANLGLVYSRVQLITELGASIPMVNLYSRIISKIKAHSEKNIFQLLLNGNFIIFSSLLVKKECFYSVGGINPDLEQNEDFDLILKISDSNSAACTHQSLASYRIHGANTSLKNGLKNFEETDLILSSLPKSSAVVDAIRHNKTKQSLFLLLNNDYINGVKLFIVGGSFLIALKLIYNRFKG</sequence>
<dbReference type="Gene3D" id="3.90.550.10">
    <property type="entry name" value="Spore Coat Polysaccharide Biosynthesis Protein SpsA, Chain A"/>
    <property type="match status" value="1"/>
</dbReference>
<name>Q12KU5_SHEDO</name>
<accession>Q12KU5</accession>
<keyword evidence="4" id="KW-1185">Reference proteome</keyword>
<dbReference type="SUPFAM" id="SSF53448">
    <property type="entry name" value="Nucleotide-diphospho-sugar transferases"/>
    <property type="match status" value="1"/>
</dbReference>